<dbReference type="SUPFAM" id="SSF53756">
    <property type="entry name" value="UDP-Glycosyltransferase/glycogen phosphorylase"/>
    <property type="match status" value="1"/>
</dbReference>
<dbReference type="AlphaFoldDB" id="A0A0W8FPN5"/>
<feature type="domain" description="Glycosyl transferase family 1" evidence="1">
    <location>
        <begin position="183"/>
        <end position="341"/>
    </location>
</feature>
<keyword evidence="3" id="KW-0808">Transferase</keyword>
<evidence type="ECO:0000313" key="3">
    <source>
        <dbReference type="EMBL" id="KUG22893.1"/>
    </source>
</evidence>
<dbReference type="Pfam" id="PF00534">
    <property type="entry name" value="Glycos_transf_1"/>
    <property type="match status" value="1"/>
</dbReference>
<protein>
    <submittedName>
        <fullName evidence="3">Glycosyl transferase</fullName>
    </submittedName>
</protein>
<dbReference type="InterPro" id="IPR001296">
    <property type="entry name" value="Glyco_trans_1"/>
</dbReference>
<organism evidence="3">
    <name type="scientific">hydrocarbon metagenome</name>
    <dbReference type="NCBI Taxonomy" id="938273"/>
    <lineage>
        <taxon>unclassified sequences</taxon>
        <taxon>metagenomes</taxon>
        <taxon>ecological metagenomes</taxon>
    </lineage>
</organism>
<gene>
    <name evidence="3" type="ORF">ASZ90_007328</name>
</gene>
<proteinExistence type="predicted"/>
<dbReference type="Gene3D" id="3.40.50.2000">
    <property type="entry name" value="Glycogen Phosphorylase B"/>
    <property type="match status" value="2"/>
</dbReference>
<reference evidence="3" key="1">
    <citation type="journal article" date="2015" name="Proc. Natl. Acad. Sci. U.S.A.">
        <title>Networks of energetic and metabolic interactions define dynamics in microbial communities.</title>
        <authorList>
            <person name="Embree M."/>
            <person name="Liu J.K."/>
            <person name="Al-Bassam M.M."/>
            <person name="Zengler K."/>
        </authorList>
    </citation>
    <scope>NUCLEOTIDE SEQUENCE</scope>
</reference>
<feature type="domain" description="Glycosyltransferase subfamily 4-like N-terminal" evidence="2">
    <location>
        <begin position="3"/>
        <end position="163"/>
    </location>
</feature>
<evidence type="ECO:0000259" key="2">
    <source>
        <dbReference type="Pfam" id="PF13439"/>
    </source>
</evidence>
<comment type="caution">
    <text evidence="3">The sequence shown here is derived from an EMBL/GenBank/DDBJ whole genome shotgun (WGS) entry which is preliminary data.</text>
</comment>
<dbReference type="PANTHER" id="PTHR12526">
    <property type="entry name" value="GLYCOSYLTRANSFERASE"/>
    <property type="match status" value="1"/>
</dbReference>
<evidence type="ECO:0000259" key="1">
    <source>
        <dbReference type="Pfam" id="PF00534"/>
    </source>
</evidence>
<accession>A0A0W8FPN5</accession>
<dbReference type="InterPro" id="IPR028098">
    <property type="entry name" value="Glyco_trans_4-like_N"/>
</dbReference>
<dbReference type="PANTHER" id="PTHR12526:SF630">
    <property type="entry name" value="GLYCOSYLTRANSFERASE"/>
    <property type="match status" value="1"/>
</dbReference>
<dbReference type="GO" id="GO:0016757">
    <property type="term" value="F:glycosyltransferase activity"/>
    <property type="evidence" value="ECO:0007669"/>
    <property type="project" value="InterPro"/>
</dbReference>
<dbReference type="CDD" id="cd03801">
    <property type="entry name" value="GT4_PimA-like"/>
    <property type="match status" value="1"/>
</dbReference>
<name>A0A0W8FPN5_9ZZZZ</name>
<dbReference type="Pfam" id="PF13439">
    <property type="entry name" value="Glyco_transf_4"/>
    <property type="match status" value="1"/>
</dbReference>
<dbReference type="EMBL" id="LNQE01000934">
    <property type="protein sequence ID" value="KUG22893.1"/>
    <property type="molecule type" value="Genomic_DNA"/>
</dbReference>
<sequence>MQTLNLVRVLVSTGYRVTICCYYEYDAEMVRQFEATGAEILLMKYERATGLWHLTKGLIRLFKEQKPDIVHVQYLAPGFVPVFAGWIAGVKTIFATVHQPGTPHSIKNHLLLRFGAMLTNHFICVSEAAEKSWFGNSCLIDMTDRKKIKGKRHFTIPNGVDIEGLDTALAAGLPKVAEITDSLKENQVIGTVARLSMEKGIDILLEAFALVYKEFHQSKLLIVGDGNQSAELKTLANRLGISNAITWTGQLSWHEAMGCIGHMDIVVVPSRFEGFGLTAVEAMACGKPVVASRVDGLAEIIQDGITGVLVPSEEPRSLASTLIRLLKDKECRHQIGIVARKHVEEDYSYLKFRERCRVIYALL</sequence>